<feature type="transmembrane region" description="Helical" evidence="1">
    <location>
        <begin position="323"/>
        <end position="340"/>
    </location>
</feature>
<feature type="transmembrane region" description="Helical" evidence="1">
    <location>
        <begin position="74"/>
        <end position="93"/>
    </location>
</feature>
<keyword evidence="1" id="KW-0472">Membrane</keyword>
<keyword evidence="4" id="KW-1185">Reference proteome</keyword>
<feature type="transmembrane region" description="Helical" evidence="1">
    <location>
        <begin position="346"/>
        <end position="365"/>
    </location>
</feature>
<feature type="transmembrane region" description="Helical" evidence="1">
    <location>
        <begin position="105"/>
        <end position="123"/>
    </location>
</feature>
<feature type="transmembrane region" description="Helical" evidence="1">
    <location>
        <begin position="205"/>
        <end position="222"/>
    </location>
</feature>
<gene>
    <name evidence="3" type="ORF">RNZ46_02295</name>
</gene>
<dbReference type="InterPro" id="IPR018677">
    <property type="entry name" value="DUF2157"/>
</dbReference>
<keyword evidence="1" id="KW-0812">Transmembrane</keyword>
<evidence type="ECO:0000259" key="2">
    <source>
        <dbReference type="Pfam" id="PF09925"/>
    </source>
</evidence>
<proteinExistence type="predicted"/>
<evidence type="ECO:0000313" key="4">
    <source>
        <dbReference type="Proteomes" id="UP001302486"/>
    </source>
</evidence>
<reference evidence="4" key="1">
    <citation type="submission" date="2024-06" db="EMBL/GenBank/DDBJ databases">
        <title>Hwangdonia haimaensis gen. nov., sp. nov., a member of the family Flavobacteriaceae isolated from the haima cold seep.</title>
        <authorList>
            <person name="Li J."/>
        </authorList>
    </citation>
    <scope>NUCLEOTIDE SEQUENCE [LARGE SCALE GENOMIC DNA]</scope>
    <source>
        <strain evidence="4">SCSIO 19198</strain>
    </source>
</reference>
<dbReference type="AlphaFoldDB" id="A0AA97HR07"/>
<keyword evidence="1" id="KW-1133">Transmembrane helix</keyword>
<feature type="transmembrane region" description="Helical" evidence="1">
    <location>
        <begin position="395"/>
        <end position="417"/>
    </location>
</feature>
<organism evidence="3 4">
    <name type="scientific">Hwangdonia lutea</name>
    <dbReference type="NCBI Taxonomy" id="3075823"/>
    <lineage>
        <taxon>Bacteria</taxon>
        <taxon>Pseudomonadati</taxon>
        <taxon>Bacteroidota</taxon>
        <taxon>Flavobacteriia</taxon>
        <taxon>Flavobacteriales</taxon>
        <taxon>Flavobacteriaceae</taxon>
        <taxon>Hwangdonia</taxon>
    </lineage>
</organism>
<feature type="transmembrane region" description="Helical" evidence="1">
    <location>
        <begin position="260"/>
        <end position="281"/>
    </location>
</feature>
<dbReference type="RefSeq" id="WP_316983776.1">
    <property type="nucleotide sequence ID" value="NZ_CP136521.1"/>
</dbReference>
<dbReference type="Proteomes" id="UP001302486">
    <property type="component" value="Chromosome"/>
</dbReference>
<feature type="transmembrane region" description="Helical" evidence="1">
    <location>
        <begin position="176"/>
        <end position="193"/>
    </location>
</feature>
<name>A0AA97HR07_9FLAO</name>
<sequence length="426" mass="48204">MNSKIQNDINELVEAQVVSTEVAANIETYYKSKKVDSPNRLFTVFAILGSTLVGLGIILILAHNWDHFSRGIKTMFAFAPLLIGQFFVGYSILKKKSATWKEASGVFLFFAVGASMALVSQIYNIPGNFSNYTLTWVLLCAPLIYLLKSHVLAVLHIVFATNYACAFGYFDGNQTPWIYLLLVAVLLPHYFKLLKEKKTNNITSIFNWLLPLSGVIVLGTFVDGNGEFGFLMYVILFGLLYNIGKLPYFDNQKLRRNGYLILGSLGTVYMLLLTSFEWLWQDILRHDMALGSQGFYVSVILFVITLGVLIYSYSKKWIQNFNLFQYVFIIFTVIFFMGLSGNFISIILINLLILALGIIVIKIGADKLHFGILNYGLLIITALIVCRFFDTNMSFVIRGLLFVSVGVGFFLTNYLMLKRQKSKQIK</sequence>
<dbReference type="Pfam" id="PF09925">
    <property type="entry name" value="DUF2157"/>
    <property type="match status" value="1"/>
</dbReference>
<protein>
    <submittedName>
        <fullName evidence="3">DUF2157 domain-containing protein</fullName>
    </submittedName>
</protein>
<dbReference type="EMBL" id="CP136521">
    <property type="protein sequence ID" value="WOD44102.1"/>
    <property type="molecule type" value="Genomic_DNA"/>
</dbReference>
<evidence type="ECO:0000313" key="3">
    <source>
        <dbReference type="EMBL" id="WOD44102.1"/>
    </source>
</evidence>
<feature type="transmembrane region" description="Helical" evidence="1">
    <location>
        <begin position="41"/>
        <end position="62"/>
    </location>
</feature>
<feature type="domain" description="DUF2157" evidence="2">
    <location>
        <begin position="11"/>
        <end position="152"/>
    </location>
</feature>
<accession>A0AA97HR07</accession>
<feature type="transmembrane region" description="Helical" evidence="1">
    <location>
        <begin position="228"/>
        <end position="248"/>
    </location>
</feature>
<feature type="transmembrane region" description="Helical" evidence="1">
    <location>
        <begin position="372"/>
        <end position="389"/>
    </location>
</feature>
<feature type="transmembrane region" description="Helical" evidence="1">
    <location>
        <begin position="293"/>
        <end position="311"/>
    </location>
</feature>
<dbReference type="KEGG" id="hws:RNZ46_02295"/>
<evidence type="ECO:0000256" key="1">
    <source>
        <dbReference type="SAM" id="Phobius"/>
    </source>
</evidence>